<reference evidence="3" key="1">
    <citation type="journal article" date="2019" name="Int. J. Syst. Evol. Microbiol.">
        <title>The Global Catalogue of Microorganisms (GCM) 10K type strain sequencing project: providing services to taxonomists for standard genome sequencing and annotation.</title>
        <authorList>
            <consortium name="The Broad Institute Genomics Platform"/>
            <consortium name="The Broad Institute Genome Sequencing Center for Infectious Disease"/>
            <person name="Wu L."/>
            <person name="Ma J."/>
        </authorList>
    </citation>
    <scope>NUCLEOTIDE SEQUENCE [LARGE SCALE GENOMIC DNA]</scope>
    <source>
        <strain evidence="3">DFY28</strain>
    </source>
</reference>
<dbReference type="PANTHER" id="PTHR34219">
    <property type="entry name" value="IRON-REGULATED INNER MEMBRANE PROTEIN-RELATED"/>
    <property type="match status" value="1"/>
</dbReference>
<dbReference type="RefSeq" id="WP_377283463.1">
    <property type="nucleotide sequence ID" value="NZ_JBHRSI010000009.1"/>
</dbReference>
<accession>A0ABW4N7G6</accession>
<dbReference type="PANTHER" id="PTHR34219:SF3">
    <property type="entry name" value="BLL7967 PROTEIN"/>
    <property type="match status" value="1"/>
</dbReference>
<organism evidence="2 3">
    <name type="scientific">Phenylobacterium terrae</name>
    <dbReference type="NCBI Taxonomy" id="2665495"/>
    <lineage>
        <taxon>Bacteria</taxon>
        <taxon>Pseudomonadati</taxon>
        <taxon>Pseudomonadota</taxon>
        <taxon>Alphaproteobacteria</taxon>
        <taxon>Caulobacterales</taxon>
        <taxon>Caulobacteraceae</taxon>
        <taxon>Phenylobacterium</taxon>
    </lineage>
</organism>
<keyword evidence="1" id="KW-0472">Membrane</keyword>
<protein>
    <submittedName>
        <fullName evidence="2">PepSY-associated TM helix domain-containing protein</fullName>
    </submittedName>
</protein>
<sequence>MGLIRLIHAWAGAVVALVLVVLGLTGSLLVLKEDWIRLTVPQARAEVVPTPQALGAAAEALERARPGEIRTIAFAGPHLGVHKLYFRKAETEGYASADGQVLAEWTGPTRAEAFLFDLHHYLLAGERGMIVAGVAALAGAVMVLTGLVVWFPAWRSFAWRMWPRSSRRRELLSAHRDVGIVFAVPVFVFCLTGGAIVFHDETRALLLAMFPHEPEEVFAPPPGRGDVDWPKALAAAQAAFPNAQLRMASVPAQPGDPVSIRMKLPAEWHPNGRTVVKIDPATSTVLEATSAQSLGTAARISNAIYPIHAAFVGGRVYDVVTFLSGLALAGMGGFGLWSFVVKPRKKRVRANDRLRPGPAEVH</sequence>
<feature type="transmembrane region" description="Helical" evidence="1">
    <location>
        <begin position="319"/>
        <end position="340"/>
    </location>
</feature>
<dbReference type="EMBL" id="JBHUEY010000012">
    <property type="protein sequence ID" value="MFD1785887.1"/>
    <property type="molecule type" value="Genomic_DNA"/>
</dbReference>
<gene>
    <name evidence="2" type="ORF">ACFSC0_21015</name>
</gene>
<keyword evidence="1" id="KW-0812">Transmembrane</keyword>
<dbReference type="InterPro" id="IPR005625">
    <property type="entry name" value="PepSY-ass_TM"/>
</dbReference>
<dbReference type="Pfam" id="PF03929">
    <property type="entry name" value="PepSY_TM"/>
    <property type="match status" value="1"/>
</dbReference>
<feature type="transmembrane region" description="Helical" evidence="1">
    <location>
        <begin position="130"/>
        <end position="157"/>
    </location>
</feature>
<feature type="transmembrane region" description="Helical" evidence="1">
    <location>
        <begin position="178"/>
        <end position="199"/>
    </location>
</feature>
<evidence type="ECO:0000313" key="3">
    <source>
        <dbReference type="Proteomes" id="UP001597237"/>
    </source>
</evidence>
<keyword evidence="1" id="KW-1133">Transmembrane helix</keyword>
<evidence type="ECO:0000313" key="2">
    <source>
        <dbReference type="EMBL" id="MFD1785887.1"/>
    </source>
</evidence>
<proteinExistence type="predicted"/>
<feature type="transmembrane region" description="Helical" evidence="1">
    <location>
        <begin position="7"/>
        <end position="31"/>
    </location>
</feature>
<name>A0ABW4N7G6_9CAUL</name>
<keyword evidence="3" id="KW-1185">Reference proteome</keyword>
<evidence type="ECO:0000256" key="1">
    <source>
        <dbReference type="SAM" id="Phobius"/>
    </source>
</evidence>
<dbReference type="Proteomes" id="UP001597237">
    <property type="component" value="Unassembled WGS sequence"/>
</dbReference>
<comment type="caution">
    <text evidence="2">The sequence shown here is derived from an EMBL/GenBank/DDBJ whole genome shotgun (WGS) entry which is preliminary data.</text>
</comment>